<feature type="domain" description="CHAT" evidence="3">
    <location>
        <begin position="619"/>
        <end position="915"/>
    </location>
</feature>
<protein>
    <submittedName>
        <fullName evidence="4">CHAT domain-containing protein</fullName>
    </submittedName>
</protein>
<organism evidence="4 5">
    <name type="scientific">Hyunsoonleella pacifica</name>
    <dbReference type="NCBI Taxonomy" id="1080224"/>
    <lineage>
        <taxon>Bacteria</taxon>
        <taxon>Pseudomonadati</taxon>
        <taxon>Bacteroidota</taxon>
        <taxon>Flavobacteriia</taxon>
        <taxon>Flavobacteriales</taxon>
        <taxon>Flavobacteriaceae</taxon>
    </lineage>
</organism>
<accession>A0A4Q9FP09</accession>
<dbReference type="InterPro" id="IPR011990">
    <property type="entry name" value="TPR-like_helical_dom_sf"/>
</dbReference>
<dbReference type="SUPFAM" id="SSF48452">
    <property type="entry name" value="TPR-like"/>
    <property type="match status" value="3"/>
</dbReference>
<comment type="caution">
    <text evidence="4">The sequence shown here is derived from an EMBL/GenBank/DDBJ whole genome shotgun (WGS) entry which is preliminary data.</text>
</comment>
<dbReference type="Gene3D" id="1.25.40.10">
    <property type="entry name" value="Tetratricopeptide repeat domain"/>
    <property type="match status" value="2"/>
</dbReference>
<keyword evidence="5" id="KW-1185">Reference proteome</keyword>
<name>A0A4Q9FP09_9FLAO</name>
<dbReference type="InterPro" id="IPR024983">
    <property type="entry name" value="CHAT_dom"/>
</dbReference>
<feature type="coiled-coil region" evidence="1">
    <location>
        <begin position="141"/>
        <end position="175"/>
    </location>
</feature>
<dbReference type="InterPro" id="IPR019734">
    <property type="entry name" value="TPR_rpt"/>
</dbReference>
<keyword evidence="2" id="KW-0812">Transmembrane</keyword>
<dbReference type="SMART" id="SM00028">
    <property type="entry name" value="TPR"/>
    <property type="match status" value="5"/>
</dbReference>
<proteinExistence type="predicted"/>
<dbReference type="Proteomes" id="UP000292372">
    <property type="component" value="Unassembled WGS sequence"/>
</dbReference>
<dbReference type="OrthoDB" id="9771112at2"/>
<dbReference type="PANTHER" id="PTHR10098">
    <property type="entry name" value="RAPSYN-RELATED"/>
    <property type="match status" value="1"/>
</dbReference>
<keyword evidence="1" id="KW-0175">Coiled coil</keyword>
<dbReference type="Pfam" id="PF12770">
    <property type="entry name" value="CHAT"/>
    <property type="match status" value="1"/>
</dbReference>
<dbReference type="AlphaFoldDB" id="A0A4Q9FP09"/>
<evidence type="ECO:0000259" key="3">
    <source>
        <dbReference type="Pfam" id="PF12770"/>
    </source>
</evidence>
<keyword evidence="2" id="KW-0472">Membrane</keyword>
<evidence type="ECO:0000313" key="5">
    <source>
        <dbReference type="Proteomes" id="UP000292372"/>
    </source>
</evidence>
<sequence length="954" mass="109946">MFMKHIRVILVFISILCILPIEAQSLKNDTFSIKYNSADSLYKTRAYKSSEVILHKLIKLFDDNNQNQIDLKYKSYNLLGLVNVKLQKLDSSNYYLNKSLNYIENPIFKDEDKNYNLGLTKNAIALNFFNTGQVDSSISTLHEAIKHLHDYTSKIEDEEKKLKAIKKRLACIDNLAGFYRGVGDNERAISLATYSYKKKQKILPEDDTALIISQLILGHLHLIARNYNKAGNIIDQGIKNINRIPFAKSYAYLVRASIYENIKDFENAKKFYEMCEDAYRENFNGVYSGSFLDGLVEMSNFYTKVGMNEKALSLAKEGYNFTQLDTYKNELLAYYQVQNLANIYFGIKDYKNAIKLSNEALSFFDRGHLKINSLLDSIQNETRKPISLLIKSKSEYLSKKQHTVYSLDSILKQTKKALNILEKKRTIIKTPSDLETLLFENNELIDFRKQLLLDLYNKTKSEDYLTKLISLHESNLYNRIRSRLNLKKVSFSNIPKSIITREQFLKNEMINALNATNTTIESFFEANHQWDTFLDSLKHKYPKYYKMRYATLEEPIDNLQKNIPQNTSLVRYLYIRDTLYTAVITKTDKKLFKLETKNLKEHISVLSNDILDIKTTASTLHKLYDYLWKPIAPEITTKSVVVIPDGDLFNLSFESLTSSKISSFKELTTKSLLSKHIISYNYSLLLIEPSKTIINYPKDFIAFAPEFNENMKKKYSVSISDSLSVDKTYLSLLPQPFSVDLAKEYSRLFDGDYFINENASKQIFKDEANEHKIIHIGTHAESNNVSPELSRLIFAKNSENDDNSLYTYEIYNENLNSNLAILTACETGKPTYQAGEGMISLAHAFNYAGSESILTSLWKIDEKSSSEIIEFFFDNIKKGIPKDEALQLAKLNYLSQAEGRTIAPNYWAGLVLIGDTTPIHLQSSKNLIWYFVVAVLLVLISYLILKRRKTKHTT</sequence>
<keyword evidence="2" id="KW-1133">Transmembrane helix</keyword>
<reference evidence="4 5" key="1">
    <citation type="journal article" date="2015" name="Int. J. Syst. Evol. Microbiol.">
        <title>Hyunsoonleella pacifica sp. nov., isolated from seawater of South Pacific Gyre.</title>
        <authorList>
            <person name="Gao X."/>
            <person name="Zhang Z."/>
            <person name="Dai X."/>
            <person name="Zhang X.H."/>
        </authorList>
    </citation>
    <scope>NUCLEOTIDE SEQUENCE [LARGE SCALE GENOMIC DNA]</scope>
    <source>
        <strain evidence="4 5">SW033</strain>
    </source>
</reference>
<evidence type="ECO:0000256" key="2">
    <source>
        <dbReference type="SAM" id="Phobius"/>
    </source>
</evidence>
<gene>
    <name evidence="4" type="ORF">EYD46_10280</name>
</gene>
<dbReference type="Pfam" id="PF13181">
    <property type="entry name" value="TPR_8"/>
    <property type="match status" value="1"/>
</dbReference>
<evidence type="ECO:0000256" key="1">
    <source>
        <dbReference type="SAM" id="Coils"/>
    </source>
</evidence>
<dbReference type="EMBL" id="SIRS01000004">
    <property type="protein sequence ID" value="TBN15513.1"/>
    <property type="molecule type" value="Genomic_DNA"/>
</dbReference>
<feature type="transmembrane region" description="Helical" evidence="2">
    <location>
        <begin position="927"/>
        <end position="945"/>
    </location>
</feature>
<evidence type="ECO:0000313" key="4">
    <source>
        <dbReference type="EMBL" id="TBN15513.1"/>
    </source>
</evidence>